<evidence type="ECO:0000313" key="2">
    <source>
        <dbReference type="EMBL" id="SFT38995.1"/>
    </source>
</evidence>
<evidence type="ECO:0000259" key="1">
    <source>
        <dbReference type="PROSITE" id="PS50911"/>
    </source>
</evidence>
<name>A0A1I6XKV7_9FLAO</name>
<dbReference type="SUPFAM" id="SSF54001">
    <property type="entry name" value="Cysteine proteinases"/>
    <property type="match status" value="1"/>
</dbReference>
<dbReference type="Gene3D" id="3.90.1720.10">
    <property type="entry name" value="endopeptidase domain like (from Nostoc punctiforme)"/>
    <property type="match status" value="1"/>
</dbReference>
<dbReference type="InterPro" id="IPR007921">
    <property type="entry name" value="CHAP_dom"/>
</dbReference>
<dbReference type="InterPro" id="IPR038765">
    <property type="entry name" value="Papain-like_cys_pep_sf"/>
</dbReference>
<proteinExistence type="predicted"/>
<reference evidence="2 3" key="1">
    <citation type="submission" date="2016-10" db="EMBL/GenBank/DDBJ databases">
        <authorList>
            <person name="de Groot N.N."/>
        </authorList>
    </citation>
    <scope>NUCLEOTIDE SEQUENCE [LARGE SCALE GENOMIC DNA]</scope>
    <source>
        <strain evidence="2 3">CGMCC 1.7005</strain>
    </source>
</reference>
<protein>
    <submittedName>
        <fullName evidence="2">CHAP domain-containing protein</fullName>
    </submittedName>
</protein>
<dbReference type="GO" id="GO:0016874">
    <property type="term" value="F:ligase activity"/>
    <property type="evidence" value="ECO:0007669"/>
    <property type="project" value="TreeGrafter"/>
</dbReference>
<dbReference type="PROSITE" id="PS50911">
    <property type="entry name" value="CHAP"/>
    <property type="match status" value="1"/>
</dbReference>
<dbReference type="Pfam" id="PF05257">
    <property type="entry name" value="CHAP"/>
    <property type="match status" value="1"/>
</dbReference>
<dbReference type="InterPro" id="IPR051705">
    <property type="entry name" value="Gsp_Synthetase/Amidase"/>
</dbReference>
<organism evidence="2 3">
    <name type="scientific">Lishizhenia tianjinensis</name>
    <dbReference type="NCBI Taxonomy" id="477690"/>
    <lineage>
        <taxon>Bacteria</taxon>
        <taxon>Pseudomonadati</taxon>
        <taxon>Bacteroidota</taxon>
        <taxon>Flavobacteriia</taxon>
        <taxon>Flavobacteriales</taxon>
        <taxon>Crocinitomicaceae</taxon>
        <taxon>Lishizhenia</taxon>
    </lineage>
</organism>
<accession>A0A1I6XKV7</accession>
<dbReference type="Proteomes" id="UP000236454">
    <property type="component" value="Unassembled WGS sequence"/>
</dbReference>
<dbReference type="EMBL" id="FPAS01000001">
    <property type="protein sequence ID" value="SFT38995.1"/>
    <property type="molecule type" value="Genomic_DNA"/>
</dbReference>
<gene>
    <name evidence="2" type="ORF">SAMN05216474_0285</name>
</gene>
<dbReference type="RefSeq" id="WP_170853636.1">
    <property type="nucleotide sequence ID" value="NZ_FPAS01000001.1"/>
</dbReference>
<evidence type="ECO:0000313" key="3">
    <source>
        <dbReference type="Proteomes" id="UP000236454"/>
    </source>
</evidence>
<dbReference type="PANTHER" id="PTHR30094:SF0">
    <property type="entry name" value="BIFUNCTIONAL GLUTATHIONYLSPERMIDINE SYNTHETASE_AMIDASE-RELATED"/>
    <property type="match status" value="1"/>
</dbReference>
<dbReference type="AlphaFoldDB" id="A0A1I6XKV7"/>
<keyword evidence="3" id="KW-1185">Reference proteome</keyword>
<sequence length="198" mass="22547">MKTLLKIIFISCITGSVFALIYHREAIGEMAVFKNHEVGDTLDVHRGVVVYYNGSTGNVSGRNTTPDGYNLGLKYQCVEFVKRYYYEVYNHKMPNSYGHAKDFFNKSLNDASLNLDRNLIQYNHPSVHPPKEGDLVVFDGSIFNSFGHVAIISKVEEDELELVQQNTGKQSRVNYKISKEEDAYKIHATGILGYLRRK</sequence>
<dbReference type="PANTHER" id="PTHR30094">
    <property type="entry name" value="BIFUNCTIONAL GLUTATHIONYLSPERMIDINE SYNTHETASE/AMIDASE-RELATED"/>
    <property type="match status" value="1"/>
</dbReference>
<feature type="domain" description="Peptidase C51" evidence="1">
    <location>
        <begin position="52"/>
        <end position="196"/>
    </location>
</feature>
<dbReference type="STRING" id="477690.SAMN05216474_0285"/>